<dbReference type="InterPro" id="IPR004861">
    <property type="entry name" value="Siw14-like"/>
</dbReference>
<evidence type="ECO:0000256" key="2">
    <source>
        <dbReference type="ARBA" id="ARBA00013064"/>
    </source>
</evidence>
<evidence type="ECO:0000313" key="8">
    <source>
        <dbReference type="Proteomes" id="UP000031737"/>
    </source>
</evidence>
<feature type="transmembrane region" description="Helical" evidence="6">
    <location>
        <begin position="27"/>
        <end position="46"/>
    </location>
</feature>
<keyword evidence="6" id="KW-0472">Membrane</keyword>
<comment type="caution">
    <text evidence="7">The sequence shown here is derived from an EMBL/GenBank/DDBJ whole genome shotgun (WGS) entry which is preliminary data.</text>
</comment>
<evidence type="ECO:0000256" key="5">
    <source>
        <dbReference type="ARBA" id="ARBA00022912"/>
    </source>
</evidence>
<proteinExistence type="predicted"/>
<dbReference type="AlphaFoldDB" id="A0A061J820"/>
<reference evidence="7 8" key="1">
    <citation type="submission" date="2013-07" db="EMBL/GenBank/DDBJ databases">
        <authorList>
            <person name="Stoco P.H."/>
            <person name="Wagner G."/>
            <person name="Gerber A."/>
            <person name="Zaha A."/>
            <person name="Thompson C."/>
            <person name="Bartholomeu D.C."/>
            <person name="Luckemeyer D.D."/>
            <person name="Bahia D."/>
            <person name="Loreto E."/>
            <person name="Prestes E.B."/>
            <person name="Lima F.M."/>
            <person name="Rodrigues-Luiz G."/>
            <person name="Vallejo G.A."/>
            <person name="Filho J.F."/>
            <person name="Monteiro K.M."/>
            <person name="Tyler K.M."/>
            <person name="de Almeida L.G."/>
            <person name="Ortiz M.F."/>
            <person name="Siervo M.A."/>
            <person name="de Moraes M.H."/>
            <person name="Cunha O.L."/>
            <person name="Mendonca-Neto R."/>
            <person name="Silva R."/>
            <person name="Teixeira S.M."/>
            <person name="Murta S.M."/>
            <person name="Sincero T.C."/>
            <person name="Mendes T.A."/>
            <person name="Urmenyi T.P."/>
            <person name="Silva V.G."/>
            <person name="da Rocha W.D."/>
            <person name="Andersson B."/>
            <person name="Romanha A.J."/>
            <person name="Steindel M."/>
            <person name="de Vasconcelos A.T."/>
            <person name="Grisard E.C."/>
        </authorList>
    </citation>
    <scope>NUCLEOTIDE SEQUENCE [LARGE SCALE GENOMIC DNA]</scope>
    <source>
        <strain evidence="7 8">SC58</strain>
    </source>
</reference>
<evidence type="ECO:0000256" key="4">
    <source>
        <dbReference type="ARBA" id="ARBA00022801"/>
    </source>
</evidence>
<name>A0A061J820_TRYRA</name>
<keyword evidence="6" id="KW-0812">Transmembrane</keyword>
<dbReference type="GO" id="GO:0005737">
    <property type="term" value="C:cytoplasm"/>
    <property type="evidence" value="ECO:0007669"/>
    <property type="project" value="UniProtKB-SubCell"/>
</dbReference>
<evidence type="ECO:0000256" key="6">
    <source>
        <dbReference type="SAM" id="Phobius"/>
    </source>
</evidence>
<dbReference type="EMBL" id="AUPL01002830">
    <property type="protein sequence ID" value="ESL09447.1"/>
    <property type="molecule type" value="Genomic_DNA"/>
</dbReference>
<dbReference type="PANTHER" id="PTHR31126:SF8">
    <property type="entry name" value="TYROSINE-PROTEIN PHOSPHATASE OCA1-RELATED"/>
    <property type="match status" value="1"/>
</dbReference>
<dbReference type="EC" id="3.1.3.48" evidence="2"/>
<dbReference type="FunFam" id="3.90.190.10:FF:000035">
    <property type="entry name" value="Tyrosine phosphatase, putative"/>
    <property type="match status" value="1"/>
</dbReference>
<protein>
    <recommendedName>
        <fullName evidence="2">protein-tyrosine-phosphatase</fullName>
        <ecNumber evidence="2">3.1.3.48</ecNumber>
    </recommendedName>
</protein>
<accession>A0A061J820</accession>
<organism evidence="7 8">
    <name type="scientific">Trypanosoma rangeli SC58</name>
    <dbReference type="NCBI Taxonomy" id="429131"/>
    <lineage>
        <taxon>Eukaryota</taxon>
        <taxon>Discoba</taxon>
        <taxon>Euglenozoa</taxon>
        <taxon>Kinetoplastea</taxon>
        <taxon>Metakinetoplastina</taxon>
        <taxon>Trypanosomatida</taxon>
        <taxon>Trypanosomatidae</taxon>
        <taxon>Trypanosoma</taxon>
        <taxon>Herpetosoma</taxon>
    </lineage>
</organism>
<gene>
    <name evidence="7" type="ORF">TRSC58_02830</name>
</gene>
<evidence type="ECO:0000313" key="7">
    <source>
        <dbReference type="EMBL" id="ESL09447.1"/>
    </source>
</evidence>
<evidence type="ECO:0000256" key="1">
    <source>
        <dbReference type="ARBA" id="ARBA00004496"/>
    </source>
</evidence>
<dbReference type="Gene3D" id="3.90.190.10">
    <property type="entry name" value="Protein tyrosine phosphatase superfamily"/>
    <property type="match status" value="1"/>
</dbReference>
<comment type="subcellular location">
    <subcellularLocation>
        <location evidence="1">Cytoplasm</location>
    </subcellularLocation>
</comment>
<sequence length="237" mass="26994">MYVYVYICMLVCLYVYSIRLVAVGRIILFLSLFFSSALCSCCYCGGCRGGRRLNMKIAPPNFGYVEERIFRCGAPEPCHYTFLASLKLRTCVLLTDNHDEAFVLWLRENNVHTVCPLHIDSNVSTLGEKMGCVDYHSGSMTLSEPVVVDILHVLLDPNNYPLLLTCSVGRYRTGIVCGCLRKLQGWSLVSILEEYRRYAQDKGRAENEEFIELFDKDLVNLEFKDGCKPTILYSFDV</sequence>
<keyword evidence="4" id="KW-0378">Hydrolase</keyword>
<dbReference type="Pfam" id="PF03162">
    <property type="entry name" value="Y_phosphatase2"/>
    <property type="match status" value="1"/>
</dbReference>
<keyword evidence="8" id="KW-1185">Reference proteome</keyword>
<evidence type="ECO:0000256" key="3">
    <source>
        <dbReference type="ARBA" id="ARBA00022490"/>
    </source>
</evidence>
<keyword evidence="3" id="KW-0963">Cytoplasm</keyword>
<dbReference type="VEuPathDB" id="TriTrypDB:TRSC58_02830"/>
<dbReference type="OrthoDB" id="6375174at2759"/>
<dbReference type="SUPFAM" id="SSF52799">
    <property type="entry name" value="(Phosphotyrosine protein) phosphatases II"/>
    <property type="match status" value="1"/>
</dbReference>
<dbReference type="PANTHER" id="PTHR31126">
    <property type="entry name" value="TYROSINE-PROTEIN PHOSPHATASE"/>
    <property type="match status" value="1"/>
</dbReference>
<dbReference type="GO" id="GO:0004725">
    <property type="term" value="F:protein tyrosine phosphatase activity"/>
    <property type="evidence" value="ECO:0007669"/>
    <property type="project" value="UniProtKB-EC"/>
</dbReference>
<dbReference type="InterPro" id="IPR029021">
    <property type="entry name" value="Prot-tyrosine_phosphatase-like"/>
</dbReference>
<dbReference type="Proteomes" id="UP000031737">
    <property type="component" value="Unassembled WGS sequence"/>
</dbReference>
<keyword evidence="6" id="KW-1133">Transmembrane helix</keyword>
<keyword evidence="5" id="KW-0904">Protein phosphatase</keyword>